<keyword evidence="14" id="KW-1185">Reference proteome</keyword>
<dbReference type="NCBIfam" id="TIGR00041">
    <property type="entry name" value="DTMP_kinase"/>
    <property type="match status" value="1"/>
</dbReference>
<dbReference type="KEGG" id="dpu:SU48_11025"/>
<keyword evidence="4 11" id="KW-0808">Transferase</keyword>
<comment type="catalytic activity">
    <reaction evidence="9 11">
        <text>dTMP + ATP = dTDP + ADP</text>
        <dbReference type="Rhea" id="RHEA:13517"/>
        <dbReference type="ChEBI" id="CHEBI:30616"/>
        <dbReference type="ChEBI" id="CHEBI:58369"/>
        <dbReference type="ChEBI" id="CHEBI:63528"/>
        <dbReference type="ChEBI" id="CHEBI:456216"/>
        <dbReference type="EC" id="2.7.4.9"/>
    </reaction>
</comment>
<accession>A0A172TD29</accession>
<evidence type="ECO:0000256" key="8">
    <source>
        <dbReference type="ARBA" id="ARBA00022840"/>
    </source>
</evidence>
<evidence type="ECO:0000313" key="14">
    <source>
        <dbReference type="Proteomes" id="UP000077363"/>
    </source>
</evidence>
<evidence type="ECO:0000256" key="2">
    <source>
        <dbReference type="ARBA" id="ARBA00012980"/>
    </source>
</evidence>
<dbReference type="GO" id="GO:0006233">
    <property type="term" value="P:dTDP biosynthetic process"/>
    <property type="evidence" value="ECO:0007669"/>
    <property type="project" value="InterPro"/>
</dbReference>
<organism evidence="13 14">
    <name type="scientific">Deinococcus puniceus</name>
    <dbReference type="NCBI Taxonomy" id="1182568"/>
    <lineage>
        <taxon>Bacteria</taxon>
        <taxon>Thermotogati</taxon>
        <taxon>Deinococcota</taxon>
        <taxon>Deinococci</taxon>
        <taxon>Deinococcales</taxon>
        <taxon>Deinococcaceae</taxon>
        <taxon>Deinococcus</taxon>
    </lineage>
</organism>
<dbReference type="OrthoDB" id="9774907at2"/>
<dbReference type="CDD" id="cd01672">
    <property type="entry name" value="TMPK"/>
    <property type="match status" value="1"/>
</dbReference>
<dbReference type="Gene3D" id="3.40.50.300">
    <property type="entry name" value="P-loop containing nucleotide triphosphate hydrolases"/>
    <property type="match status" value="1"/>
</dbReference>
<dbReference type="EC" id="2.7.4.9" evidence="2 11"/>
<feature type="binding site" evidence="11">
    <location>
        <begin position="14"/>
        <end position="21"/>
    </location>
    <ligand>
        <name>ATP</name>
        <dbReference type="ChEBI" id="CHEBI:30616"/>
    </ligand>
</feature>
<dbReference type="Proteomes" id="UP000077363">
    <property type="component" value="Chromosome"/>
</dbReference>
<dbReference type="GO" id="GO:0004798">
    <property type="term" value="F:dTMP kinase activity"/>
    <property type="evidence" value="ECO:0007669"/>
    <property type="project" value="UniProtKB-UniRule"/>
</dbReference>
<evidence type="ECO:0000259" key="12">
    <source>
        <dbReference type="Pfam" id="PF02223"/>
    </source>
</evidence>
<dbReference type="FunFam" id="3.40.50.300:FF:000225">
    <property type="entry name" value="Thymidylate kinase"/>
    <property type="match status" value="1"/>
</dbReference>
<dbReference type="Pfam" id="PF02223">
    <property type="entry name" value="Thymidylate_kin"/>
    <property type="match status" value="1"/>
</dbReference>
<comment type="similarity">
    <text evidence="1 11">Belongs to the thymidylate kinase family.</text>
</comment>
<sequence length="222" mass="23651">MSPESRGLFITFEGPEGAGKTTQIARLVEQLEGAGVAHILTREPGGTPLGTRIRQVVLLEPDLQVDPLPEFLLYSASRAQLVGQIIRPALARGEVVVCDRYADSSLAYQGAGRGLDAGLLAQITQAATGGLKPDLTFLLDLDPAIGLARAATRGEPDRLERADLAFHQRVRAGFLALAQQEPGRFHVLDGTQEPDDLAGQIWAVVENKLRMGQAEAHASSSG</sequence>
<dbReference type="InterPro" id="IPR018095">
    <property type="entry name" value="Thymidylate_kin_CS"/>
</dbReference>
<evidence type="ECO:0000256" key="10">
    <source>
        <dbReference type="ARBA" id="ARBA00057735"/>
    </source>
</evidence>
<dbReference type="GO" id="GO:0005829">
    <property type="term" value="C:cytosol"/>
    <property type="evidence" value="ECO:0007669"/>
    <property type="project" value="TreeGrafter"/>
</dbReference>
<evidence type="ECO:0000256" key="6">
    <source>
        <dbReference type="ARBA" id="ARBA00022741"/>
    </source>
</evidence>
<gene>
    <name evidence="11" type="primary">tmk</name>
    <name evidence="13" type="ORF">SU48_11025</name>
</gene>
<dbReference type="PANTHER" id="PTHR10344:SF4">
    <property type="entry name" value="UMP-CMP KINASE 2, MITOCHONDRIAL"/>
    <property type="match status" value="1"/>
</dbReference>
<dbReference type="PANTHER" id="PTHR10344">
    <property type="entry name" value="THYMIDYLATE KINASE"/>
    <property type="match status" value="1"/>
</dbReference>
<evidence type="ECO:0000256" key="5">
    <source>
        <dbReference type="ARBA" id="ARBA00022727"/>
    </source>
</evidence>
<dbReference type="EMBL" id="CP011387">
    <property type="protein sequence ID" value="ANE44955.1"/>
    <property type="molecule type" value="Genomic_DNA"/>
</dbReference>
<dbReference type="GO" id="GO:0005524">
    <property type="term" value="F:ATP binding"/>
    <property type="evidence" value="ECO:0007669"/>
    <property type="project" value="UniProtKB-UniRule"/>
</dbReference>
<protein>
    <recommendedName>
        <fullName evidence="3 11">Thymidylate kinase</fullName>
        <ecNumber evidence="2 11">2.7.4.9</ecNumber>
    </recommendedName>
    <alternativeName>
        <fullName evidence="11">dTMP kinase</fullName>
    </alternativeName>
</protein>
<keyword evidence="6 11" id="KW-0547">Nucleotide-binding</keyword>
<proteinExistence type="inferred from homology"/>
<evidence type="ECO:0000256" key="4">
    <source>
        <dbReference type="ARBA" id="ARBA00022679"/>
    </source>
</evidence>
<dbReference type="GO" id="GO:0006227">
    <property type="term" value="P:dUDP biosynthetic process"/>
    <property type="evidence" value="ECO:0007669"/>
    <property type="project" value="TreeGrafter"/>
</dbReference>
<dbReference type="STRING" id="1182568.SU48_11025"/>
<dbReference type="SUPFAM" id="SSF52540">
    <property type="entry name" value="P-loop containing nucleoside triphosphate hydrolases"/>
    <property type="match status" value="1"/>
</dbReference>
<dbReference type="InterPro" id="IPR027417">
    <property type="entry name" value="P-loop_NTPase"/>
</dbReference>
<evidence type="ECO:0000313" key="13">
    <source>
        <dbReference type="EMBL" id="ANE44955.1"/>
    </source>
</evidence>
<evidence type="ECO:0000256" key="1">
    <source>
        <dbReference type="ARBA" id="ARBA00009776"/>
    </source>
</evidence>
<dbReference type="HAMAP" id="MF_00165">
    <property type="entry name" value="Thymidylate_kinase"/>
    <property type="match status" value="1"/>
</dbReference>
<feature type="domain" description="Thymidylate kinase-like" evidence="12">
    <location>
        <begin position="12"/>
        <end position="199"/>
    </location>
</feature>
<keyword evidence="7 11" id="KW-0418">Kinase</keyword>
<evidence type="ECO:0000256" key="11">
    <source>
        <dbReference type="HAMAP-Rule" id="MF_00165"/>
    </source>
</evidence>
<evidence type="ECO:0000256" key="7">
    <source>
        <dbReference type="ARBA" id="ARBA00022777"/>
    </source>
</evidence>
<keyword evidence="8 11" id="KW-0067">ATP-binding</keyword>
<dbReference type="AlphaFoldDB" id="A0A172TD29"/>
<dbReference type="InterPro" id="IPR039430">
    <property type="entry name" value="Thymidylate_kin-like_dom"/>
</dbReference>
<keyword evidence="5 11" id="KW-0545">Nucleotide biosynthesis</keyword>
<dbReference type="PROSITE" id="PS01331">
    <property type="entry name" value="THYMIDYLATE_KINASE"/>
    <property type="match status" value="1"/>
</dbReference>
<dbReference type="InterPro" id="IPR018094">
    <property type="entry name" value="Thymidylate_kinase"/>
</dbReference>
<name>A0A172TD29_9DEIO</name>
<comment type="function">
    <text evidence="10 11">Phosphorylation of dTMP to form dTDP in both de novo and salvage pathways of dTTP synthesis.</text>
</comment>
<dbReference type="GO" id="GO:0006235">
    <property type="term" value="P:dTTP biosynthetic process"/>
    <property type="evidence" value="ECO:0007669"/>
    <property type="project" value="UniProtKB-UniRule"/>
</dbReference>
<reference evidence="13 14" key="1">
    <citation type="submission" date="2015-01" db="EMBL/GenBank/DDBJ databases">
        <title>Deinococcus puniceus/DY1/ whole genome sequencing.</title>
        <authorList>
            <person name="Kim M.K."/>
            <person name="Srinivasan S."/>
            <person name="Lee J.-J."/>
        </authorList>
    </citation>
    <scope>NUCLEOTIDE SEQUENCE [LARGE SCALE GENOMIC DNA]</scope>
    <source>
        <strain evidence="13 14">DY1</strain>
    </source>
</reference>
<dbReference type="PATRIC" id="fig|1182568.3.peg.2288"/>
<evidence type="ECO:0000256" key="9">
    <source>
        <dbReference type="ARBA" id="ARBA00048743"/>
    </source>
</evidence>
<evidence type="ECO:0000256" key="3">
    <source>
        <dbReference type="ARBA" id="ARBA00017144"/>
    </source>
</evidence>